<feature type="compositionally biased region" description="Low complexity" evidence="1">
    <location>
        <begin position="1"/>
        <end position="11"/>
    </location>
</feature>
<reference evidence="2" key="1">
    <citation type="submission" date="2019-11" db="EMBL/GenBank/DDBJ databases">
        <title>Acidithiobacillus ferrianus sp. nov.: a facultatively anaerobic and extremely acidophilic chemolithoautotroph.</title>
        <authorList>
            <person name="Norris P.R."/>
            <person name="Falagan C."/>
            <person name="Moya-Beltran A."/>
            <person name="Castro M."/>
            <person name="Quatrini R."/>
            <person name="Johnson D.B."/>
        </authorList>
    </citation>
    <scope>NUCLEOTIDE SEQUENCE [LARGE SCALE GENOMIC DNA]</scope>
    <source>
        <strain evidence="2">MG</strain>
    </source>
</reference>
<comment type="caution">
    <text evidence="2">The sequence shown here is derived from an EMBL/GenBank/DDBJ whole genome shotgun (WGS) entry which is preliminary data.</text>
</comment>
<feature type="region of interest" description="Disordered" evidence="1">
    <location>
        <begin position="1"/>
        <end position="64"/>
    </location>
</feature>
<name>A0A845UFX0_9PROT</name>
<dbReference type="AlphaFoldDB" id="A0A845UFX0"/>
<dbReference type="EMBL" id="WNJL01000037">
    <property type="protein sequence ID" value="NDU43490.1"/>
    <property type="molecule type" value="Genomic_DNA"/>
</dbReference>
<gene>
    <name evidence="2" type="ORF">GL267_12885</name>
</gene>
<organism evidence="2">
    <name type="scientific">Acidithiobacillus ferrianus</name>
    <dbReference type="NCBI Taxonomy" id="2678518"/>
    <lineage>
        <taxon>Bacteria</taxon>
        <taxon>Pseudomonadati</taxon>
        <taxon>Pseudomonadota</taxon>
        <taxon>Acidithiobacillia</taxon>
        <taxon>Acidithiobacillales</taxon>
        <taxon>Acidithiobacillaceae</taxon>
        <taxon>Acidithiobacillus</taxon>
    </lineage>
</organism>
<sequence>MNMTQQQNQPPQEWPDAHHPQVGPGTPGEGGILNVPPLDSVTTMDRPSMNGPGMSGGSEIEIEW</sequence>
<proteinExistence type="predicted"/>
<protein>
    <submittedName>
        <fullName evidence="2">Uncharacterized protein</fullName>
    </submittedName>
</protein>
<accession>A0A845UFX0</accession>
<evidence type="ECO:0000256" key="1">
    <source>
        <dbReference type="SAM" id="MobiDB-lite"/>
    </source>
</evidence>
<evidence type="ECO:0000313" key="2">
    <source>
        <dbReference type="EMBL" id="NDU43490.1"/>
    </source>
</evidence>
<dbReference type="RefSeq" id="WP_163098677.1">
    <property type="nucleotide sequence ID" value="NZ_CP127523.1"/>
</dbReference>